<feature type="transmembrane region" description="Helical" evidence="1">
    <location>
        <begin position="51"/>
        <end position="77"/>
    </location>
</feature>
<dbReference type="InterPro" id="IPR045339">
    <property type="entry name" value="DUF6534"/>
</dbReference>
<feature type="transmembrane region" description="Helical" evidence="1">
    <location>
        <begin position="97"/>
        <end position="116"/>
    </location>
</feature>
<dbReference type="Pfam" id="PF20152">
    <property type="entry name" value="DUF6534"/>
    <property type="match status" value="1"/>
</dbReference>
<dbReference type="Proteomes" id="UP001215598">
    <property type="component" value="Unassembled WGS sequence"/>
</dbReference>
<keyword evidence="1" id="KW-1133">Transmembrane helix</keyword>
<accession>A0AAD7JTY0</accession>
<keyword evidence="1" id="KW-0812">Transmembrane</keyword>
<sequence>MMAANSLINLSTTLGAVQVGALICCFAFGVLTCQVHVYFSRFPTDSAKLKTLVVAVWVMQLGEIVCVGLALFTYTIFDYGHPETVVGPLPKSFAVGFLHAAILTAFVQGFLSYRLYTVSRRLFVPVAVWVAVFVRFIGNVAIMATSLRISIVELEMRWGWLFTVVWGRRLGQRRTAALLDKLIVWTLETGMLTSANMIAEVVCFYTMKDNFIWTTFLIFQPLLYSNSLLASLNSRATLRAMNEASLRSLQSTTANNFANMVHVTPDTEGRIAASSKMSHA</sequence>
<organism evidence="3 4">
    <name type="scientific">Mycena metata</name>
    <dbReference type="NCBI Taxonomy" id="1033252"/>
    <lineage>
        <taxon>Eukaryota</taxon>
        <taxon>Fungi</taxon>
        <taxon>Dikarya</taxon>
        <taxon>Basidiomycota</taxon>
        <taxon>Agaricomycotina</taxon>
        <taxon>Agaricomycetes</taxon>
        <taxon>Agaricomycetidae</taxon>
        <taxon>Agaricales</taxon>
        <taxon>Marasmiineae</taxon>
        <taxon>Mycenaceae</taxon>
        <taxon>Mycena</taxon>
    </lineage>
</organism>
<feature type="transmembrane region" description="Helical" evidence="1">
    <location>
        <begin position="211"/>
        <end position="232"/>
    </location>
</feature>
<gene>
    <name evidence="3" type="ORF">B0H16DRAFT_1774180</name>
</gene>
<evidence type="ECO:0000259" key="2">
    <source>
        <dbReference type="Pfam" id="PF20152"/>
    </source>
</evidence>
<protein>
    <recommendedName>
        <fullName evidence="2">DUF6534 domain-containing protein</fullName>
    </recommendedName>
</protein>
<comment type="caution">
    <text evidence="3">The sequence shown here is derived from an EMBL/GenBank/DDBJ whole genome shotgun (WGS) entry which is preliminary data.</text>
</comment>
<dbReference type="EMBL" id="JARKIB010000016">
    <property type="protein sequence ID" value="KAJ7770457.1"/>
    <property type="molecule type" value="Genomic_DNA"/>
</dbReference>
<feature type="transmembrane region" description="Helical" evidence="1">
    <location>
        <begin position="123"/>
        <end position="143"/>
    </location>
</feature>
<name>A0AAD7JTY0_9AGAR</name>
<dbReference type="AlphaFoldDB" id="A0AAD7JTY0"/>
<feature type="domain" description="DUF6534" evidence="2">
    <location>
        <begin position="168"/>
        <end position="236"/>
    </location>
</feature>
<evidence type="ECO:0000313" key="3">
    <source>
        <dbReference type="EMBL" id="KAJ7770457.1"/>
    </source>
</evidence>
<reference evidence="3" key="1">
    <citation type="submission" date="2023-03" db="EMBL/GenBank/DDBJ databases">
        <title>Massive genome expansion in bonnet fungi (Mycena s.s.) driven by repeated elements and novel gene families across ecological guilds.</title>
        <authorList>
            <consortium name="Lawrence Berkeley National Laboratory"/>
            <person name="Harder C.B."/>
            <person name="Miyauchi S."/>
            <person name="Viragh M."/>
            <person name="Kuo A."/>
            <person name="Thoen E."/>
            <person name="Andreopoulos B."/>
            <person name="Lu D."/>
            <person name="Skrede I."/>
            <person name="Drula E."/>
            <person name="Henrissat B."/>
            <person name="Morin E."/>
            <person name="Kohler A."/>
            <person name="Barry K."/>
            <person name="LaButti K."/>
            <person name="Morin E."/>
            <person name="Salamov A."/>
            <person name="Lipzen A."/>
            <person name="Mereny Z."/>
            <person name="Hegedus B."/>
            <person name="Baldrian P."/>
            <person name="Stursova M."/>
            <person name="Weitz H."/>
            <person name="Taylor A."/>
            <person name="Grigoriev I.V."/>
            <person name="Nagy L.G."/>
            <person name="Martin F."/>
            <person name="Kauserud H."/>
        </authorList>
    </citation>
    <scope>NUCLEOTIDE SEQUENCE</scope>
    <source>
        <strain evidence="3">CBHHK182m</strain>
    </source>
</reference>
<keyword evidence="4" id="KW-1185">Reference proteome</keyword>
<dbReference type="PANTHER" id="PTHR40465">
    <property type="entry name" value="CHROMOSOME 1, WHOLE GENOME SHOTGUN SEQUENCE"/>
    <property type="match status" value="1"/>
</dbReference>
<feature type="transmembrane region" description="Helical" evidence="1">
    <location>
        <begin position="20"/>
        <end position="39"/>
    </location>
</feature>
<proteinExistence type="predicted"/>
<evidence type="ECO:0000313" key="4">
    <source>
        <dbReference type="Proteomes" id="UP001215598"/>
    </source>
</evidence>
<keyword evidence="1" id="KW-0472">Membrane</keyword>
<evidence type="ECO:0000256" key="1">
    <source>
        <dbReference type="SAM" id="Phobius"/>
    </source>
</evidence>
<dbReference type="PANTHER" id="PTHR40465:SF1">
    <property type="entry name" value="DUF6534 DOMAIN-CONTAINING PROTEIN"/>
    <property type="match status" value="1"/>
</dbReference>